<keyword evidence="1" id="KW-1133">Transmembrane helix</keyword>
<dbReference type="SUPFAM" id="SSF50978">
    <property type="entry name" value="WD40 repeat-like"/>
    <property type="match status" value="1"/>
</dbReference>
<keyword evidence="1" id="KW-0812">Transmembrane</keyword>
<dbReference type="EMBL" id="ASPP01013689">
    <property type="protein sequence ID" value="ETO19403.1"/>
    <property type="molecule type" value="Genomic_DNA"/>
</dbReference>
<accession>X6N0K6</accession>
<keyword evidence="1" id="KW-0472">Membrane</keyword>
<evidence type="ECO:0000256" key="1">
    <source>
        <dbReference type="SAM" id="Phobius"/>
    </source>
</evidence>
<feature type="transmembrane region" description="Helical" evidence="1">
    <location>
        <begin position="141"/>
        <end position="160"/>
    </location>
</feature>
<evidence type="ECO:0000313" key="3">
    <source>
        <dbReference type="Proteomes" id="UP000023152"/>
    </source>
</evidence>
<name>X6N0K6_RETFI</name>
<organism evidence="2 3">
    <name type="scientific">Reticulomyxa filosa</name>
    <dbReference type="NCBI Taxonomy" id="46433"/>
    <lineage>
        <taxon>Eukaryota</taxon>
        <taxon>Sar</taxon>
        <taxon>Rhizaria</taxon>
        <taxon>Retaria</taxon>
        <taxon>Foraminifera</taxon>
        <taxon>Monothalamids</taxon>
        <taxon>Reticulomyxidae</taxon>
        <taxon>Reticulomyxa</taxon>
    </lineage>
</organism>
<sequence length="195" mass="23278">MNTLNNEKQTLTRQAFVSPIRRRYPTILQNWIRISNIKLGWINDFDKLIVNYVMFFFRFVFWNNIRLWGSWDNIIRFWDIRLNKKELYVINGNKKDDGILCIKFLVGKEDNINKKTNNDCTVNLCYFSYSGPICKYISMNLFGKGLFFILNEFIVLSIIFKYTFFMSKNGKIQLITLNILCFLYFSCCFGIGDNF</sequence>
<reference evidence="2 3" key="1">
    <citation type="journal article" date="2013" name="Curr. Biol.">
        <title>The Genome of the Foraminiferan Reticulomyxa filosa.</title>
        <authorList>
            <person name="Glockner G."/>
            <person name="Hulsmann N."/>
            <person name="Schleicher M."/>
            <person name="Noegel A.A."/>
            <person name="Eichinger L."/>
            <person name="Gallinger C."/>
            <person name="Pawlowski J."/>
            <person name="Sierra R."/>
            <person name="Euteneuer U."/>
            <person name="Pillet L."/>
            <person name="Moustafa A."/>
            <person name="Platzer M."/>
            <person name="Groth M."/>
            <person name="Szafranski K."/>
            <person name="Schliwa M."/>
        </authorList>
    </citation>
    <scope>NUCLEOTIDE SEQUENCE [LARGE SCALE GENOMIC DNA]</scope>
</reference>
<dbReference type="Proteomes" id="UP000023152">
    <property type="component" value="Unassembled WGS sequence"/>
</dbReference>
<evidence type="ECO:0000313" key="2">
    <source>
        <dbReference type="EMBL" id="ETO19403.1"/>
    </source>
</evidence>
<dbReference type="AlphaFoldDB" id="X6N0K6"/>
<protein>
    <submittedName>
        <fullName evidence="2">Uncharacterized protein</fullName>
    </submittedName>
</protein>
<dbReference type="InterPro" id="IPR036322">
    <property type="entry name" value="WD40_repeat_dom_sf"/>
</dbReference>
<keyword evidence="3" id="KW-1185">Reference proteome</keyword>
<feature type="transmembrane region" description="Helical" evidence="1">
    <location>
        <begin position="172"/>
        <end position="192"/>
    </location>
</feature>
<proteinExistence type="predicted"/>
<comment type="caution">
    <text evidence="2">The sequence shown here is derived from an EMBL/GenBank/DDBJ whole genome shotgun (WGS) entry which is preliminary data.</text>
</comment>
<gene>
    <name evidence="2" type="ORF">RFI_17815</name>
</gene>